<comment type="caution">
    <text evidence="2">The sequence shown here is derived from an EMBL/GenBank/DDBJ whole genome shotgun (WGS) entry which is preliminary data.</text>
</comment>
<feature type="region of interest" description="Disordered" evidence="1">
    <location>
        <begin position="33"/>
        <end position="129"/>
    </location>
</feature>
<evidence type="ECO:0000313" key="2">
    <source>
        <dbReference type="EMBL" id="GFY96570.1"/>
    </source>
</evidence>
<dbReference type="Proteomes" id="UP000585474">
    <property type="component" value="Unassembled WGS sequence"/>
</dbReference>
<evidence type="ECO:0000256" key="1">
    <source>
        <dbReference type="SAM" id="MobiDB-lite"/>
    </source>
</evidence>
<sequence length="148" mass="15401">MDTSSPFVDPYPNRSSVDSIGLIAVTSVGDSAAEASSSLLFESDSTNSDESDIILASSRPKKKAGRKEVQGDEAPGVQRSEEEEYRQVGLRGEGAEQEDKNMAGDLPHRGDGGACSRRGSPGAQGPFGVPELCRLSVAAAGAGFHGFQ</sequence>
<feature type="compositionally biased region" description="Low complexity" evidence="1">
    <location>
        <begin position="33"/>
        <end position="45"/>
    </location>
</feature>
<reference evidence="2 3" key="1">
    <citation type="submission" date="2019-07" db="EMBL/GenBank/DDBJ databases">
        <title>De Novo Assembly of kiwifruit Actinidia rufa.</title>
        <authorList>
            <person name="Sugita-Konishi S."/>
            <person name="Sato K."/>
            <person name="Mori E."/>
            <person name="Abe Y."/>
            <person name="Kisaki G."/>
            <person name="Hamano K."/>
            <person name="Suezawa K."/>
            <person name="Otani M."/>
            <person name="Fukuda T."/>
            <person name="Manabe T."/>
            <person name="Gomi K."/>
            <person name="Tabuchi M."/>
            <person name="Akimitsu K."/>
            <person name="Kataoka I."/>
        </authorList>
    </citation>
    <scope>NUCLEOTIDE SEQUENCE [LARGE SCALE GENOMIC DNA]</scope>
    <source>
        <strain evidence="3">cv. Fuchu</strain>
    </source>
</reference>
<dbReference type="AlphaFoldDB" id="A0A7J0FCZ4"/>
<dbReference type="OrthoDB" id="10602435at2759"/>
<protein>
    <submittedName>
        <fullName evidence="2">C-repeat/DRE binding factor 2</fullName>
    </submittedName>
</protein>
<name>A0A7J0FCZ4_9ERIC</name>
<gene>
    <name evidence="2" type="ORF">Acr_11g0008760</name>
</gene>
<proteinExistence type="predicted"/>
<keyword evidence="3" id="KW-1185">Reference proteome</keyword>
<evidence type="ECO:0000313" key="3">
    <source>
        <dbReference type="Proteomes" id="UP000585474"/>
    </source>
</evidence>
<feature type="compositionally biased region" description="Basic and acidic residues" evidence="1">
    <location>
        <begin position="93"/>
        <end position="111"/>
    </location>
</feature>
<accession>A0A7J0FCZ4</accession>
<organism evidence="2 3">
    <name type="scientific">Actinidia rufa</name>
    <dbReference type="NCBI Taxonomy" id="165716"/>
    <lineage>
        <taxon>Eukaryota</taxon>
        <taxon>Viridiplantae</taxon>
        <taxon>Streptophyta</taxon>
        <taxon>Embryophyta</taxon>
        <taxon>Tracheophyta</taxon>
        <taxon>Spermatophyta</taxon>
        <taxon>Magnoliopsida</taxon>
        <taxon>eudicotyledons</taxon>
        <taxon>Gunneridae</taxon>
        <taxon>Pentapetalae</taxon>
        <taxon>asterids</taxon>
        <taxon>Ericales</taxon>
        <taxon>Actinidiaceae</taxon>
        <taxon>Actinidia</taxon>
    </lineage>
</organism>
<dbReference type="EMBL" id="BJWL01000011">
    <property type="protein sequence ID" value="GFY96570.1"/>
    <property type="molecule type" value="Genomic_DNA"/>
</dbReference>